<gene>
    <name evidence="1" type="ORF">CISIN_1g0479321mg</name>
</gene>
<proteinExistence type="predicted"/>
<dbReference type="EMBL" id="KK785909">
    <property type="protein sequence ID" value="KDO40554.1"/>
    <property type="molecule type" value="Genomic_DNA"/>
</dbReference>
<evidence type="ECO:0000313" key="2">
    <source>
        <dbReference type="Proteomes" id="UP000027120"/>
    </source>
</evidence>
<sequence>SSRGKLMSQMSSCWSMCFQPKTLICSISIMLQKDMSPGDTMFSTALLMDPDCSCDLESLIHNTDLDQDELAYVITNSTWLLMPN</sequence>
<name>A0A067DC23_CITSI</name>
<organism evidence="1 2">
    <name type="scientific">Citrus sinensis</name>
    <name type="common">Sweet orange</name>
    <name type="synonym">Citrus aurantium var. sinensis</name>
    <dbReference type="NCBI Taxonomy" id="2711"/>
    <lineage>
        <taxon>Eukaryota</taxon>
        <taxon>Viridiplantae</taxon>
        <taxon>Streptophyta</taxon>
        <taxon>Embryophyta</taxon>
        <taxon>Tracheophyta</taxon>
        <taxon>Spermatophyta</taxon>
        <taxon>Magnoliopsida</taxon>
        <taxon>eudicotyledons</taxon>
        <taxon>Gunneridae</taxon>
        <taxon>Pentapetalae</taxon>
        <taxon>rosids</taxon>
        <taxon>malvids</taxon>
        <taxon>Sapindales</taxon>
        <taxon>Rutaceae</taxon>
        <taxon>Aurantioideae</taxon>
        <taxon>Citrus</taxon>
    </lineage>
</organism>
<dbReference type="Proteomes" id="UP000027120">
    <property type="component" value="Unassembled WGS sequence"/>
</dbReference>
<protein>
    <submittedName>
        <fullName evidence="1">Uncharacterized protein</fullName>
    </submittedName>
</protein>
<accession>A0A067DC23</accession>
<feature type="non-terminal residue" evidence="1">
    <location>
        <position position="1"/>
    </location>
</feature>
<keyword evidence="2" id="KW-1185">Reference proteome</keyword>
<evidence type="ECO:0000313" key="1">
    <source>
        <dbReference type="EMBL" id="KDO40554.1"/>
    </source>
</evidence>
<dbReference type="AlphaFoldDB" id="A0A067DC23"/>
<reference evidence="1 2" key="1">
    <citation type="submission" date="2014-04" db="EMBL/GenBank/DDBJ databases">
        <authorList>
            <consortium name="International Citrus Genome Consortium"/>
            <person name="Gmitter F."/>
            <person name="Chen C."/>
            <person name="Farmerie W."/>
            <person name="Harkins T."/>
            <person name="Desany B."/>
            <person name="Mohiuddin M."/>
            <person name="Kodira C."/>
            <person name="Borodovsky M."/>
            <person name="Lomsadze A."/>
            <person name="Burns P."/>
            <person name="Jenkins J."/>
            <person name="Prochnik S."/>
            <person name="Shu S."/>
            <person name="Chapman J."/>
            <person name="Pitluck S."/>
            <person name="Schmutz J."/>
            <person name="Rokhsar D."/>
        </authorList>
    </citation>
    <scope>NUCLEOTIDE SEQUENCE</scope>
</reference>